<dbReference type="EMBL" id="JADYXP020000001">
    <property type="protein sequence ID" value="KAL0133070.1"/>
    <property type="molecule type" value="Genomic_DNA"/>
</dbReference>
<organism evidence="1 2">
    <name type="scientific">Cardiocondyla obscurior</name>
    <dbReference type="NCBI Taxonomy" id="286306"/>
    <lineage>
        <taxon>Eukaryota</taxon>
        <taxon>Metazoa</taxon>
        <taxon>Ecdysozoa</taxon>
        <taxon>Arthropoda</taxon>
        <taxon>Hexapoda</taxon>
        <taxon>Insecta</taxon>
        <taxon>Pterygota</taxon>
        <taxon>Neoptera</taxon>
        <taxon>Endopterygota</taxon>
        <taxon>Hymenoptera</taxon>
        <taxon>Apocrita</taxon>
        <taxon>Aculeata</taxon>
        <taxon>Formicoidea</taxon>
        <taxon>Formicidae</taxon>
        <taxon>Myrmicinae</taxon>
        <taxon>Cardiocondyla</taxon>
    </lineage>
</organism>
<reference evidence="1 2" key="1">
    <citation type="submission" date="2023-03" db="EMBL/GenBank/DDBJ databases">
        <title>High recombination rates correlate with genetic variation in Cardiocondyla obscurior ants.</title>
        <authorList>
            <person name="Errbii M."/>
        </authorList>
    </citation>
    <scope>NUCLEOTIDE SEQUENCE [LARGE SCALE GENOMIC DNA]</scope>
    <source>
        <strain evidence="1">Alpha-2009</strain>
        <tissue evidence="1">Whole body</tissue>
    </source>
</reference>
<evidence type="ECO:0008006" key="3">
    <source>
        <dbReference type="Google" id="ProtNLM"/>
    </source>
</evidence>
<accession>A0AAW2H0G1</accession>
<comment type="caution">
    <text evidence="1">The sequence shown here is derived from an EMBL/GenBank/DDBJ whole genome shotgun (WGS) entry which is preliminary data.</text>
</comment>
<name>A0AAW2H0G1_9HYME</name>
<evidence type="ECO:0000313" key="1">
    <source>
        <dbReference type="EMBL" id="KAL0133070.1"/>
    </source>
</evidence>
<dbReference type="AlphaFoldDB" id="A0AAW2H0G1"/>
<evidence type="ECO:0000313" key="2">
    <source>
        <dbReference type="Proteomes" id="UP001430953"/>
    </source>
</evidence>
<keyword evidence="2" id="KW-1185">Reference proteome</keyword>
<protein>
    <recommendedName>
        <fullName evidence="3">Secreted protein</fullName>
    </recommendedName>
</protein>
<gene>
    <name evidence="1" type="ORF">PUN28_000673</name>
</gene>
<dbReference type="Proteomes" id="UP001430953">
    <property type="component" value="Unassembled WGS sequence"/>
</dbReference>
<sequence length="76" mass="8747">MLLRAFLVSSTRSSKAFVVSEDLQWILTHRFSVGNELLQRDEKTQPIGRNPRDDCVMKHFVGTSMTSSQNMETCRK</sequence>
<proteinExistence type="predicted"/>